<feature type="domain" description="UvrD-like helicase C-terminal" evidence="5">
    <location>
        <begin position="11"/>
        <end position="87"/>
    </location>
</feature>
<dbReference type="EMBL" id="JADOUE010000001">
    <property type="protein sequence ID" value="MBG6121411.1"/>
    <property type="molecule type" value="Genomic_DNA"/>
</dbReference>
<dbReference type="InterPro" id="IPR000212">
    <property type="entry name" value="DNA_helicase_UvrD/REP"/>
</dbReference>
<protein>
    <submittedName>
        <fullName evidence="6">Superfamily I DNA/RNA helicase</fullName>
    </submittedName>
</protein>
<evidence type="ECO:0000256" key="2">
    <source>
        <dbReference type="ARBA" id="ARBA00022801"/>
    </source>
</evidence>
<gene>
    <name evidence="6" type="ORF">IW254_000380</name>
</gene>
<keyword evidence="7" id="KW-1185">Reference proteome</keyword>
<dbReference type="GO" id="GO:0016787">
    <property type="term" value="F:hydrolase activity"/>
    <property type="evidence" value="ECO:0007669"/>
    <property type="project" value="UniProtKB-KW"/>
</dbReference>
<evidence type="ECO:0000259" key="5">
    <source>
        <dbReference type="Pfam" id="PF13361"/>
    </source>
</evidence>
<dbReference type="GO" id="GO:0043138">
    <property type="term" value="F:3'-5' DNA helicase activity"/>
    <property type="evidence" value="ECO:0007669"/>
    <property type="project" value="TreeGrafter"/>
</dbReference>
<dbReference type="PANTHER" id="PTHR11070">
    <property type="entry name" value="UVRD / RECB / PCRA DNA HELICASE FAMILY MEMBER"/>
    <property type="match status" value="1"/>
</dbReference>
<dbReference type="Pfam" id="PF13361">
    <property type="entry name" value="UvrD_C"/>
    <property type="match status" value="1"/>
</dbReference>
<dbReference type="AlphaFoldDB" id="A0A931GVL8"/>
<organism evidence="6 7">
    <name type="scientific">Corynebacterium aquatimens</name>
    <dbReference type="NCBI Taxonomy" id="1190508"/>
    <lineage>
        <taxon>Bacteria</taxon>
        <taxon>Bacillati</taxon>
        <taxon>Actinomycetota</taxon>
        <taxon>Actinomycetes</taxon>
        <taxon>Mycobacteriales</taxon>
        <taxon>Corynebacteriaceae</taxon>
        <taxon>Corynebacterium</taxon>
    </lineage>
</organism>
<dbReference type="Proteomes" id="UP000658613">
    <property type="component" value="Unassembled WGS sequence"/>
</dbReference>
<evidence type="ECO:0000256" key="1">
    <source>
        <dbReference type="ARBA" id="ARBA00022741"/>
    </source>
</evidence>
<keyword evidence="4" id="KW-0067">ATP-binding</keyword>
<dbReference type="PANTHER" id="PTHR11070:SF2">
    <property type="entry name" value="ATP-DEPENDENT DNA HELICASE SRS2"/>
    <property type="match status" value="1"/>
</dbReference>
<reference evidence="6" key="1">
    <citation type="submission" date="2020-11" db="EMBL/GenBank/DDBJ databases">
        <title>Sequencing the genomes of 1000 actinobacteria strains.</title>
        <authorList>
            <person name="Klenk H.-P."/>
        </authorList>
    </citation>
    <scope>NUCLEOTIDE SEQUENCE</scope>
    <source>
        <strain evidence="6">DSM 45632</strain>
    </source>
</reference>
<dbReference type="GO" id="GO:0005524">
    <property type="term" value="F:ATP binding"/>
    <property type="evidence" value="ECO:0007669"/>
    <property type="project" value="UniProtKB-KW"/>
</dbReference>
<accession>A0A931GVL8</accession>
<keyword evidence="3 6" id="KW-0347">Helicase</keyword>
<sequence length="100" mass="11031">MMFHGNQPTKNANSSAQEQVSVMTMHGAKGMEFTHVVLIGVGKTVMPQRFALKDLSTEDQATALQRERSLLYVAASRARDELVITTSDEPSELLPPSRRS</sequence>
<comment type="caution">
    <text evidence="6">The sequence shown here is derived from an EMBL/GenBank/DDBJ whole genome shotgun (WGS) entry which is preliminary data.</text>
</comment>
<evidence type="ECO:0000313" key="6">
    <source>
        <dbReference type="EMBL" id="MBG6121411.1"/>
    </source>
</evidence>
<keyword evidence="1" id="KW-0547">Nucleotide-binding</keyword>
<evidence type="ECO:0000256" key="3">
    <source>
        <dbReference type="ARBA" id="ARBA00022806"/>
    </source>
</evidence>
<dbReference type="GO" id="GO:0000725">
    <property type="term" value="P:recombinational repair"/>
    <property type="evidence" value="ECO:0007669"/>
    <property type="project" value="TreeGrafter"/>
</dbReference>
<dbReference type="Gene3D" id="3.40.50.300">
    <property type="entry name" value="P-loop containing nucleotide triphosphate hydrolases"/>
    <property type="match status" value="1"/>
</dbReference>
<proteinExistence type="predicted"/>
<dbReference type="GO" id="GO:0003677">
    <property type="term" value="F:DNA binding"/>
    <property type="evidence" value="ECO:0007669"/>
    <property type="project" value="InterPro"/>
</dbReference>
<dbReference type="InterPro" id="IPR027417">
    <property type="entry name" value="P-loop_NTPase"/>
</dbReference>
<evidence type="ECO:0000313" key="7">
    <source>
        <dbReference type="Proteomes" id="UP000658613"/>
    </source>
</evidence>
<keyword evidence="2" id="KW-0378">Hydrolase</keyword>
<name>A0A931GVL8_9CORY</name>
<dbReference type="SUPFAM" id="SSF52540">
    <property type="entry name" value="P-loop containing nucleoside triphosphate hydrolases"/>
    <property type="match status" value="1"/>
</dbReference>
<dbReference type="InterPro" id="IPR014017">
    <property type="entry name" value="DNA_helicase_UvrD-like_C"/>
</dbReference>
<evidence type="ECO:0000256" key="4">
    <source>
        <dbReference type="ARBA" id="ARBA00022840"/>
    </source>
</evidence>